<dbReference type="HOGENOM" id="CLU_744440_0_0_1"/>
<evidence type="ECO:0000313" key="1">
    <source>
        <dbReference type="EMBL" id="EKC31755.1"/>
    </source>
</evidence>
<dbReference type="AlphaFoldDB" id="K1QS69"/>
<name>K1QS69_MAGGI</name>
<dbReference type="EMBL" id="JH817185">
    <property type="protein sequence ID" value="EKC31755.1"/>
    <property type="molecule type" value="Genomic_DNA"/>
</dbReference>
<dbReference type="SUPFAM" id="SSF52266">
    <property type="entry name" value="SGNH hydrolase"/>
    <property type="match status" value="1"/>
</dbReference>
<protein>
    <submittedName>
        <fullName evidence="1">Uncharacterized protein</fullName>
    </submittedName>
</protein>
<organism evidence="1">
    <name type="scientific">Magallana gigas</name>
    <name type="common">Pacific oyster</name>
    <name type="synonym">Crassostrea gigas</name>
    <dbReference type="NCBI Taxonomy" id="29159"/>
    <lineage>
        <taxon>Eukaryota</taxon>
        <taxon>Metazoa</taxon>
        <taxon>Spiralia</taxon>
        <taxon>Lophotrochozoa</taxon>
        <taxon>Mollusca</taxon>
        <taxon>Bivalvia</taxon>
        <taxon>Autobranchia</taxon>
        <taxon>Pteriomorphia</taxon>
        <taxon>Ostreida</taxon>
        <taxon>Ostreoidea</taxon>
        <taxon>Ostreidae</taxon>
        <taxon>Magallana</taxon>
    </lineage>
</organism>
<sequence length="372" mass="42310">MARFGLLGSSYISRLQNHFDGSLKVPGEVRFWGKGGLKTDNIPDYFWDEIQAFKPDCVFVHIGGNDVSTYSSPVLIAKRILAIKDELERRGVKKVVFGELVKRKPNAKYTPGLYIENFEQQRRKVNVYLKKKLGQSLIRFKDITFPKDYCTDLVHFNEKKHHGRSGIEKNTISNQTSVNDLVVKVLAELTQKANNETSSPESCGKKAGKILIVSSECSNAAREVYKTLKKGDAEFGYNLGKDVRFICPRNSETTKRIVKGVRDAYGGREKCPFSNAEIEGACKRYFKSLRDAERRKEKGTKQNHVIITRRQNRRREWLSLPLLEDQEMDKAGPREASWHFRSDISSIQGSGRGARVFGVRGKARPSSSTEFY</sequence>
<proteinExistence type="predicted"/>
<reference evidence="1" key="1">
    <citation type="journal article" date="2012" name="Nature">
        <title>The oyster genome reveals stress adaptation and complexity of shell formation.</title>
        <authorList>
            <person name="Zhang G."/>
            <person name="Fang X."/>
            <person name="Guo X."/>
            <person name="Li L."/>
            <person name="Luo R."/>
            <person name="Xu F."/>
            <person name="Yang P."/>
            <person name="Zhang L."/>
            <person name="Wang X."/>
            <person name="Qi H."/>
            <person name="Xiong Z."/>
            <person name="Que H."/>
            <person name="Xie Y."/>
            <person name="Holland P.W."/>
            <person name="Paps J."/>
            <person name="Zhu Y."/>
            <person name="Wu F."/>
            <person name="Chen Y."/>
            <person name="Wang J."/>
            <person name="Peng C."/>
            <person name="Meng J."/>
            <person name="Yang L."/>
            <person name="Liu J."/>
            <person name="Wen B."/>
            <person name="Zhang N."/>
            <person name="Huang Z."/>
            <person name="Zhu Q."/>
            <person name="Feng Y."/>
            <person name="Mount A."/>
            <person name="Hedgecock D."/>
            <person name="Xu Z."/>
            <person name="Liu Y."/>
            <person name="Domazet-Loso T."/>
            <person name="Du Y."/>
            <person name="Sun X."/>
            <person name="Zhang S."/>
            <person name="Liu B."/>
            <person name="Cheng P."/>
            <person name="Jiang X."/>
            <person name="Li J."/>
            <person name="Fan D."/>
            <person name="Wang W."/>
            <person name="Fu W."/>
            <person name="Wang T."/>
            <person name="Wang B."/>
            <person name="Zhang J."/>
            <person name="Peng Z."/>
            <person name="Li Y."/>
            <person name="Li N."/>
            <person name="Wang J."/>
            <person name="Chen M."/>
            <person name="He Y."/>
            <person name="Tan F."/>
            <person name="Song X."/>
            <person name="Zheng Q."/>
            <person name="Huang R."/>
            <person name="Yang H."/>
            <person name="Du X."/>
            <person name="Chen L."/>
            <person name="Yang M."/>
            <person name="Gaffney P.M."/>
            <person name="Wang S."/>
            <person name="Luo L."/>
            <person name="She Z."/>
            <person name="Ming Y."/>
            <person name="Huang W."/>
            <person name="Zhang S."/>
            <person name="Huang B."/>
            <person name="Zhang Y."/>
            <person name="Qu T."/>
            <person name="Ni P."/>
            <person name="Miao G."/>
            <person name="Wang J."/>
            <person name="Wang Q."/>
            <person name="Steinberg C.E."/>
            <person name="Wang H."/>
            <person name="Li N."/>
            <person name="Qian L."/>
            <person name="Zhang G."/>
            <person name="Li Y."/>
            <person name="Yang H."/>
            <person name="Liu X."/>
            <person name="Wang J."/>
            <person name="Yin Y."/>
            <person name="Wang J."/>
        </authorList>
    </citation>
    <scope>NUCLEOTIDE SEQUENCE [LARGE SCALE GENOMIC DNA]</scope>
    <source>
        <strain evidence="1">05x7-T-G4-1.051#20</strain>
    </source>
</reference>
<dbReference type="InterPro" id="IPR036514">
    <property type="entry name" value="SGNH_hydro_sf"/>
</dbReference>
<gene>
    <name evidence="1" type="ORF">CGI_10015446</name>
</gene>
<dbReference type="Gene3D" id="3.40.50.1110">
    <property type="entry name" value="SGNH hydrolase"/>
    <property type="match status" value="1"/>
</dbReference>
<accession>K1QS69</accession>
<dbReference type="InParanoid" id="K1QS69"/>